<proteinExistence type="predicted"/>
<sequence length="74" mass="8729">MEEMEKDDHIMIVEPARSKPNFFCLEKIPTSRLRKSFSFSGSRSRNGNYGTVAGRTDRRISWRRLAEISTRHHF</sequence>
<evidence type="ECO:0000313" key="2">
    <source>
        <dbReference type="Proteomes" id="UP000325577"/>
    </source>
</evidence>
<protein>
    <submittedName>
        <fullName evidence="1">Uncharacterized protein</fullName>
    </submittedName>
</protein>
<gene>
    <name evidence="1" type="ORF">F0562_013275</name>
</gene>
<organism evidence="1 2">
    <name type="scientific">Nyssa sinensis</name>
    <dbReference type="NCBI Taxonomy" id="561372"/>
    <lineage>
        <taxon>Eukaryota</taxon>
        <taxon>Viridiplantae</taxon>
        <taxon>Streptophyta</taxon>
        <taxon>Embryophyta</taxon>
        <taxon>Tracheophyta</taxon>
        <taxon>Spermatophyta</taxon>
        <taxon>Magnoliopsida</taxon>
        <taxon>eudicotyledons</taxon>
        <taxon>Gunneridae</taxon>
        <taxon>Pentapetalae</taxon>
        <taxon>asterids</taxon>
        <taxon>Cornales</taxon>
        <taxon>Nyssaceae</taxon>
        <taxon>Nyssa</taxon>
    </lineage>
</organism>
<evidence type="ECO:0000313" key="1">
    <source>
        <dbReference type="EMBL" id="KAA8522364.1"/>
    </source>
</evidence>
<reference evidence="1 2" key="1">
    <citation type="submission" date="2019-09" db="EMBL/GenBank/DDBJ databases">
        <title>A chromosome-level genome assembly of the Chinese tupelo Nyssa sinensis.</title>
        <authorList>
            <person name="Yang X."/>
            <person name="Kang M."/>
            <person name="Yang Y."/>
            <person name="Xiong H."/>
            <person name="Wang M."/>
            <person name="Zhang Z."/>
            <person name="Wang Z."/>
            <person name="Wu H."/>
            <person name="Ma T."/>
            <person name="Liu J."/>
            <person name="Xi Z."/>
        </authorList>
    </citation>
    <scope>NUCLEOTIDE SEQUENCE [LARGE SCALE GENOMIC DNA]</scope>
    <source>
        <strain evidence="1">J267</strain>
        <tissue evidence="1">Leaf</tissue>
    </source>
</reference>
<dbReference type="AlphaFoldDB" id="A0A5J4ZWU2"/>
<accession>A0A5J4ZWU2</accession>
<dbReference type="Proteomes" id="UP000325577">
    <property type="component" value="Linkage Group LG5"/>
</dbReference>
<keyword evidence="2" id="KW-1185">Reference proteome</keyword>
<name>A0A5J4ZWU2_9ASTE</name>
<dbReference type="EMBL" id="CM018048">
    <property type="protein sequence ID" value="KAA8522364.1"/>
    <property type="molecule type" value="Genomic_DNA"/>
</dbReference>